<evidence type="ECO:0000313" key="5">
    <source>
        <dbReference type="WBParaSite" id="PEQ_0000590001-mRNA-1"/>
    </source>
</evidence>
<keyword evidence="2" id="KW-1133">Transmembrane helix</keyword>
<protein>
    <submittedName>
        <fullName evidence="5">Nematode cuticle collagen N-terminal domain-containing protein</fullName>
    </submittedName>
</protein>
<keyword evidence="2" id="KW-0472">Membrane</keyword>
<proteinExistence type="predicted"/>
<dbReference type="SMART" id="SM01088">
    <property type="entry name" value="Col_cuticle_N"/>
    <property type="match status" value="1"/>
</dbReference>
<dbReference type="InterPro" id="IPR002486">
    <property type="entry name" value="Col_cuticle_N"/>
</dbReference>
<dbReference type="GO" id="GO:0042302">
    <property type="term" value="F:structural constituent of cuticle"/>
    <property type="evidence" value="ECO:0007669"/>
    <property type="project" value="InterPro"/>
</dbReference>
<keyword evidence="4" id="KW-1185">Reference proteome</keyword>
<feature type="domain" description="Nematode cuticle collagen N-terminal" evidence="3">
    <location>
        <begin position="158"/>
        <end position="211"/>
    </location>
</feature>
<evidence type="ECO:0000259" key="3">
    <source>
        <dbReference type="SMART" id="SM01088"/>
    </source>
</evidence>
<dbReference type="AlphaFoldDB" id="A0A914RHV4"/>
<evidence type="ECO:0000256" key="2">
    <source>
        <dbReference type="SAM" id="Phobius"/>
    </source>
</evidence>
<dbReference type="WBParaSite" id="PEQ_0000590001-mRNA-1">
    <property type="protein sequence ID" value="PEQ_0000590001-mRNA-1"/>
    <property type="gene ID" value="PEQ_0000590001"/>
</dbReference>
<keyword evidence="2" id="KW-0812">Transmembrane</keyword>
<evidence type="ECO:0000313" key="4">
    <source>
        <dbReference type="Proteomes" id="UP000887564"/>
    </source>
</evidence>
<feature type="transmembrane region" description="Helical" evidence="2">
    <location>
        <begin position="159"/>
        <end position="182"/>
    </location>
</feature>
<dbReference type="Proteomes" id="UP000887564">
    <property type="component" value="Unplaced"/>
</dbReference>
<keyword evidence="1" id="KW-0677">Repeat</keyword>
<organism evidence="4 5">
    <name type="scientific">Parascaris equorum</name>
    <name type="common">Equine roundworm</name>
    <dbReference type="NCBI Taxonomy" id="6256"/>
    <lineage>
        <taxon>Eukaryota</taxon>
        <taxon>Metazoa</taxon>
        <taxon>Ecdysozoa</taxon>
        <taxon>Nematoda</taxon>
        <taxon>Chromadorea</taxon>
        <taxon>Rhabditida</taxon>
        <taxon>Spirurina</taxon>
        <taxon>Ascaridomorpha</taxon>
        <taxon>Ascaridoidea</taxon>
        <taxon>Ascarididae</taxon>
        <taxon>Parascaris</taxon>
    </lineage>
</organism>
<sequence length="240" mass="27582">MLSSNGVPVEKYFFSDSQRHRSRHNPPKSEVCVALIDDSASYTSLRFITLLLQNIEQHSVRLATTLYLSECRANMRWSQSLAQQLKFSIYGHRTNLTANDLLVSYTKDGRMLMSIDGMMTFCDIAAKSCENDRLVLVRRVCRMEEKGVRELECKNVRRFAFVGVAVSTIATLTCIISAPTVYNYMQHMQSLMQNEVDFCKSRSGNPTANNYSSSLRIQPFRAQYVQQHEFTAPLWFQMIE</sequence>
<accession>A0A914RHV4</accession>
<name>A0A914RHV4_PAREQ</name>
<evidence type="ECO:0000256" key="1">
    <source>
        <dbReference type="ARBA" id="ARBA00022737"/>
    </source>
</evidence>
<dbReference type="Pfam" id="PF01484">
    <property type="entry name" value="Col_cuticle_N"/>
    <property type="match status" value="1"/>
</dbReference>
<reference evidence="5" key="1">
    <citation type="submission" date="2022-11" db="UniProtKB">
        <authorList>
            <consortium name="WormBaseParasite"/>
        </authorList>
    </citation>
    <scope>IDENTIFICATION</scope>
</reference>